<dbReference type="InterPro" id="IPR020843">
    <property type="entry name" value="ER"/>
</dbReference>
<evidence type="ECO:0000259" key="1">
    <source>
        <dbReference type="SMART" id="SM00829"/>
    </source>
</evidence>
<reference evidence="2 3" key="1">
    <citation type="submission" date="2022-08" db="EMBL/GenBank/DDBJ databases">
        <title>Reclassification of Massilia species as members of the genera Telluria, Duganella, Pseudoduganella, Mokoshia gen. nov. and Zemynaea gen. nov. using orthogonal and non-orthogonal genome-based approaches.</title>
        <authorList>
            <person name="Bowman J.P."/>
        </authorList>
    </citation>
    <scope>NUCLEOTIDE SEQUENCE [LARGE SCALE GENOMIC DNA]</scope>
    <source>
        <strain evidence="2 3">JCM 31661</strain>
    </source>
</reference>
<accession>A0ABT2AMV2</accession>
<dbReference type="Pfam" id="PF13602">
    <property type="entry name" value="ADH_zinc_N_2"/>
    <property type="match status" value="1"/>
</dbReference>
<proteinExistence type="predicted"/>
<dbReference type="PANTHER" id="PTHR11695:SF648">
    <property type="entry name" value="ZINC-BINDING OXIDOREDUCTASE"/>
    <property type="match status" value="1"/>
</dbReference>
<dbReference type="InterPro" id="IPR036291">
    <property type="entry name" value="NAD(P)-bd_dom_sf"/>
</dbReference>
<dbReference type="CDD" id="cd05289">
    <property type="entry name" value="MDR_like_2"/>
    <property type="match status" value="1"/>
</dbReference>
<dbReference type="SUPFAM" id="SSF50129">
    <property type="entry name" value="GroES-like"/>
    <property type="match status" value="1"/>
</dbReference>
<dbReference type="SUPFAM" id="SSF51735">
    <property type="entry name" value="NAD(P)-binding Rossmann-fold domains"/>
    <property type="match status" value="1"/>
</dbReference>
<feature type="domain" description="Enoyl reductase (ER)" evidence="1">
    <location>
        <begin position="10"/>
        <end position="302"/>
    </location>
</feature>
<dbReference type="Gene3D" id="3.90.180.10">
    <property type="entry name" value="Medium-chain alcohol dehydrogenases, catalytic domain"/>
    <property type="match status" value="1"/>
</dbReference>
<sequence length="306" mass="31809">MQAALIRHFGADAAVQIASLPPLVPAEGEVLVRIEAAGVNPLDIKMIGGHMQAVFPARLPYIPGTDFAGRVEATGPGEHGVKVGQRVVGRRDPVDGGAFAEYVLAPADALVAIPDAMSFEQAAALPTGFGTARQALFDTGRLQRGQRVLVHAGAGGVGSFAVQLAKDAGAHVTATASARNLALLRDLGADEAIDYVNDDFTRLPAFDLVLDTVGGDTAMRSWDVLREGGMVATLVDFAISAPPGRHGAFVFFAQATAALREAVELFGKGELAILIDSLHPLDQAGKALDKVASGHARGKVVIRTAR</sequence>
<dbReference type="PANTHER" id="PTHR11695">
    <property type="entry name" value="ALCOHOL DEHYDROGENASE RELATED"/>
    <property type="match status" value="1"/>
</dbReference>
<keyword evidence="3" id="KW-1185">Reference proteome</keyword>
<comment type="caution">
    <text evidence="2">The sequence shown here is derived from an EMBL/GenBank/DDBJ whole genome shotgun (WGS) entry which is preliminary data.</text>
</comment>
<dbReference type="Proteomes" id="UP001206572">
    <property type="component" value="Unassembled WGS sequence"/>
</dbReference>
<dbReference type="EMBL" id="JANUHA010000009">
    <property type="protein sequence ID" value="MCS0597577.1"/>
    <property type="molecule type" value="Genomic_DNA"/>
</dbReference>
<evidence type="ECO:0000313" key="2">
    <source>
        <dbReference type="EMBL" id="MCS0597577.1"/>
    </source>
</evidence>
<protein>
    <submittedName>
        <fullName evidence="2">NADP-dependent oxidoreductase</fullName>
    </submittedName>
</protein>
<dbReference type="Pfam" id="PF08240">
    <property type="entry name" value="ADH_N"/>
    <property type="match status" value="1"/>
</dbReference>
<gene>
    <name evidence="2" type="ORF">NX780_14595</name>
</gene>
<organism evidence="2 3">
    <name type="scientific">Massilia agri</name>
    <dbReference type="NCBI Taxonomy" id="1886785"/>
    <lineage>
        <taxon>Bacteria</taxon>
        <taxon>Pseudomonadati</taxon>
        <taxon>Pseudomonadota</taxon>
        <taxon>Betaproteobacteria</taxon>
        <taxon>Burkholderiales</taxon>
        <taxon>Oxalobacteraceae</taxon>
        <taxon>Telluria group</taxon>
        <taxon>Massilia</taxon>
    </lineage>
</organism>
<dbReference type="RefSeq" id="WP_258828598.1">
    <property type="nucleotide sequence ID" value="NZ_JANUHA010000009.1"/>
</dbReference>
<dbReference type="InterPro" id="IPR002364">
    <property type="entry name" value="Quin_OxRdtase/zeta-crystal_CS"/>
</dbReference>
<dbReference type="InterPro" id="IPR050700">
    <property type="entry name" value="YIM1/Zinc_Alcohol_DH_Fams"/>
</dbReference>
<name>A0ABT2AMV2_9BURK</name>
<dbReference type="SMART" id="SM00829">
    <property type="entry name" value="PKS_ER"/>
    <property type="match status" value="1"/>
</dbReference>
<dbReference type="InterPro" id="IPR013154">
    <property type="entry name" value="ADH-like_N"/>
</dbReference>
<dbReference type="InterPro" id="IPR011032">
    <property type="entry name" value="GroES-like_sf"/>
</dbReference>
<evidence type="ECO:0000313" key="3">
    <source>
        <dbReference type="Proteomes" id="UP001206572"/>
    </source>
</evidence>
<dbReference type="PROSITE" id="PS01162">
    <property type="entry name" value="QOR_ZETA_CRYSTAL"/>
    <property type="match status" value="1"/>
</dbReference>
<dbReference type="Gene3D" id="3.40.50.720">
    <property type="entry name" value="NAD(P)-binding Rossmann-like Domain"/>
    <property type="match status" value="1"/>
</dbReference>